<dbReference type="GO" id="GO:0003677">
    <property type="term" value="F:DNA binding"/>
    <property type="evidence" value="ECO:0007669"/>
    <property type="project" value="UniProtKB-KW"/>
</dbReference>
<evidence type="ECO:0000313" key="9">
    <source>
        <dbReference type="Proteomes" id="UP001141806"/>
    </source>
</evidence>
<evidence type="ECO:0000256" key="4">
    <source>
        <dbReference type="ARBA" id="ARBA00022884"/>
    </source>
</evidence>
<keyword evidence="4 6" id="KW-0694">RNA-binding</keyword>
<feature type="region of interest" description="Disordered" evidence="7">
    <location>
        <begin position="132"/>
        <end position="173"/>
    </location>
</feature>
<evidence type="ECO:0000313" key="8">
    <source>
        <dbReference type="EMBL" id="KAJ4950438.1"/>
    </source>
</evidence>
<keyword evidence="9" id="KW-1185">Reference proteome</keyword>
<reference evidence="8" key="1">
    <citation type="journal article" date="2023" name="Plant J.">
        <title>The genome of the king protea, Protea cynaroides.</title>
        <authorList>
            <person name="Chang J."/>
            <person name="Duong T.A."/>
            <person name="Schoeman C."/>
            <person name="Ma X."/>
            <person name="Roodt D."/>
            <person name="Barker N."/>
            <person name="Li Z."/>
            <person name="Van de Peer Y."/>
            <person name="Mizrachi E."/>
        </authorList>
    </citation>
    <scope>NUCLEOTIDE SEQUENCE</scope>
    <source>
        <tissue evidence="8">Young leaves</tissue>
    </source>
</reference>
<dbReference type="GO" id="GO:0005730">
    <property type="term" value="C:nucleolus"/>
    <property type="evidence" value="ECO:0007669"/>
    <property type="project" value="UniProtKB-SubCell"/>
</dbReference>
<dbReference type="GO" id="GO:0005737">
    <property type="term" value="C:cytoplasm"/>
    <property type="evidence" value="ECO:0007669"/>
    <property type="project" value="UniProtKB-SubCell"/>
</dbReference>
<sequence length="448" mass="49874">MNKPTMGKGGESDIIPKNVIDAAKRSLVNVEELSVHLLEFLTLCEPDVLAEMPPLQRAQALMMLAKATSTLYTLWLRCSGVHPDDHPVKTELERLSLYHDKLDRCMDLSKAPLRPSTTLNYQAATRFIEHSLPDLTPDQRQSMRDISRGEEAKNKFSEGRNSRKKRKCQSSEKQSVRAAAQEFLEKAAKELLGDSIGFSRRVGQSKGRIPNEVRVVWCWKSVEFPKLKPLNFPPALDKFKIDGLKEEIVAVRTPYYTPVVRALDSSKGGDTSGKGYKTLDVVVLQPFRGMKELFMLSWNVRKMDTVMVDAVVARAILQGTDLVRDIELVNRLTNPEVIDTIDILLAVELIPEEGEELTHRSVKGPSLLTKAKVEFTEDSLMLLDTIGGSSSILIFPKETGLYLMSNDKSGEITAALSIEGMKKSKALNMSGRSSLGNAKKLLGIVPYC</sequence>
<dbReference type="GO" id="GO:0000178">
    <property type="term" value="C:exosome (RNase complex)"/>
    <property type="evidence" value="ECO:0007669"/>
    <property type="project" value="TreeGrafter"/>
</dbReference>
<dbReference type="GO" id="GO:0000460">
    <property type="term" value="P:maturation of 5.8S rRNA"/>
    <property type="evidence" value="ECO:0007669"/>
    <property type="project" value="TreeGrafter"/>
</dbReference>
<evidence type="ECO:0000256" key="3">
    <source>
        <dbReference type="ARBA" id="ARBA00022552"/>
    </source>
</evidence>
<comment type="subcellular location">
    <subcellularLocation>
        <location evidence="6">Cytoplasm</location>
    </subcellularLocation>
    <subcellularLocation>
        <location evidence="6">Nucleus</location>
        <location evidence="6">Nucleolus</location>
    </subcellularLocation>
    <subcellularLocation>
        <location evidence="1 6">Nucleus</location>
    </subcellularLocation>
</comment>
<keyword evidence="3 6" id="KW-0698">rRNA processing</keyword>
<dbReference type="EMBL" id="JAMYWD010000012">
    <property type="protein sequence ID" value="KAJ4950438.1"/>
    <property type="molecule type" value="Genomic_DNA"/>
</dbReference>
<dbReference type="GO" id="GO:0010468">
    <property type="term" value="P:regulation of gene expression"/>
    <property type="evidence" value="ECO:0007669"/>
    <property type="project" value="TreeGrafter"/>
</dbReference>
<keyword evidence="6" id="KW-0963">Cytoplasm</keyword>
<dbReference type="GO" id="GO:0003723">
    <property type="term" value="F:RNA binding"/>
    <property type="evidence" value="ECO:0007669"/>
    <property type="project" value="UniProtKB-UniRule"/>
</dbReference>
<dbReference type="Proteomes" id="UP001141806">
    <property type="component" value="Unassembled WGS sequence"/>
</dbReference>
<comment type="function">
    <text evidence="6">Plays a role in the recruitment of the exosome to pre-rRNA to mediate the 3'-5' end processing of the 5.8S rRNA.</text>
</comment>
<dbReference type="Pfam" id="PF04000">
    <property type="entry name" value="Sas10_Utp3"/>
    <property type="match status" value="1"/>
</dbReference>
<dbReference type="OrthoDB" id="1421013at2759"/>
<evidence type="ECO:0000256" key="6">
    <source>
        <dbReference type="RuleBase" id="RU368003"/>
    </source>
</evidence>
<organism evidence="8 9">
    <name type="scientific">Protea cynaroides</name>
    <dbReference type="NCBI Taxonomy" id="273540"/>
    <lineage>
        <taxon>Eukaryota</taxon>
        <taxon>Viridiplantae</taxon>
        <taxon>Streptophyta</taxon>
        <taxon>Embryophyta</taxon>
        <taxon>Tracheophyta</taxon>
        <taxon>Spermatophyta</taxon>
        <taxon>Magnoliopsida</taxon>
        <taxon>Proteales</taxon>
        <taxon>Proteaceae</taxon>
        <taxon>Protea</taxon>
    </lineage>
</organism>
<evidence type="ECO:0000256" key="1">
    <source>
        <dbReference type="ARBA" id="ARBA00004123"/>
    </source>
</evidence>
<keyword evidence="6" id="KW-0238">DNA-binding</keyword>
<name>A0A9Q0GPT7_9MAGN</name>
<evidence type="ECO:0000256" key="2">
    <source>
        <dbReference type="ARBA" id="ARBA00009154"/>
    </source>
</evidence>
<feature type="compositionally biased region" description="Basic and acidic residues" evidence="7">
    <location>
        <begin position="141"/>
        <end position="161"/>
    </location>
</feature>
<keyword evidence="5 6" id="KW-0539">Nucleus</keyword>
<gene>
    <name evidence="8" type="ORF">NE237_027270</name>
</gene>
<dbReference type="InterPro" id="IPR007146">
    <property type="entry name" value="Sas10/Utp3/C1D"/>
</dbReference>
<comment type="caution">
    <text evidence="8">The sequence shown here is derived from an EMBL/GenBank/DDBJ whole genome shotgun (WGS) entry which is preliminary data.</text>
</comment>
<comment type="subunit">
    <text evidence="6">Monomer and homodimer.</text>
</comment>
<dbReference type="InterPro" id="IPR011082">
    <property type="entry name" value="Exosome-assoc_fac/DNA_repair"/>
</dbReference>
<dbReference type="AlphaFoldDB" id="A0A9Q0GPT7"/>
<dbReference type="PANTHER" id="PTHR15341:SF3">
    <property type="entry name" value="NUCLEAR NUCLEIC ACID-BINDING PROTEIN C1D"/>
    <property type="match status" value="1"/>
</dbReference>
<evidence type="ECO:0000256" key="5">
    <source>
        <dbReference type="ARBA" id="ARBA00023242"/>
    </source>
</evidence>
<accession>A0A9Q0GPT7</accession>
<proteinExistence type="inferred from homology"/>
<dbReference type="PANTHER" id="PTHR15341">
    <property type="entry name" value="SUN-COR STEROID HORMONE RECEPTOR CO-REPRESSOR"/>
    <property type="match status" value="1"/>
</dbReference>
<evidence type="ECO:0000256" key="7">
    <source>
        <dbReference type="SAM" id="MobiDB-lite"/>
    </source>
</evidence>
<comment type="similarity">
    <text evidence="2 6">Belongs to the C1D family.</text>
</comment>
<protein>
    <recommendedName>
        <fullName evidence="6">Nuclear nucleic acid-binding protein C1D</fullName>
    </recommendedName>
</protein>